<dbReference type="PANTHER" id="PTHR46411">
    <property type="entry name" value="FAMILY ATPASE, PUTATIVE-RELATED"/>
    <property type="match status" value="1"/>
</dbReference>
<accession>A0ABR4I9I3</accession>
<dbReference type="PANTHER" id="PTHR46411:SF3">
    <property type="entry name" value="AAA+ ATPASE DOMAIN-CONTAINING PROTEIN"/>
    <property type="match status" value="1"/>
</dbReference>
<dbReference type="Pfam" id="PF00004">
    <property type="entry name" value="AAA"/>
    <property type="match status" value="1"/>
</dbReference>
<sequence length="310" mass="35139">MGRPFGYPIFYHDKVQRKLVELEATSKTDEELSALEDLRCYTELMDGIMAFYNGFATLSASDDFKVQFDDLWHLFKPGETIFYPEATSNPCASDCAKLKRSKSPDQKLWRVYARMYKSPGIFTLQDRRFVSVSVANLNPIEESSSRFQDLIIDASHERMPRALVRSHFARKELRDSTGVQITNQDTIQNKRKGLVILLHGVPGVGKAYTAEAMAIEFSKPLLPMTCGDLGLDPEAVEDSLKELFRLAQKWDCILLLDEADVFLTERIPSDLRRNALVSVSLRVLDYYSGVLFLTTNRVGTMTKPSNRAST</sequence>
<protein>
    <recommendedName>
        <fullName evidence="1">AAA+ ATPase domain-containing protein</fullName>
    </recommendedName>
</protein>
<dbReference type="InterPro" id="IPR003593">
    <property type="entry name" value="AAA+_ATPase"/>
</dbReference>
<proteinExistence type="predicted"/>
<keyword evidence="3" id="KW-1185">Reference proteome</keyword>
<dbReference type="Gene3D" id="3.40.50.300">
    <property type="entry name" value="P-loop containing nucleotide triphosphate hydrolases"/>
    <property type="match status" value="1"/>
</dbReference>
<comment type="caution">
    <text evidence="2">The sequence shown here is derived from an EMBL/GenBank/DDBJ whole genome shotgun (WGS) entry which is preliminary data.</text>
</comment>
<gene>
    <name evidence="2" type="ORF">BDW59DRAFT_162513</name>
</gene>
<evidence type="ECO:0000259" key="1">
    <source>
        <dbReference type="SMART" id="SM00382"/>
    </source>
</evidence>
<dbReference type="SUPFAM" id="SSF52540">
    <property type="entry name" value="P-loop containing nucleoside triphosphate hydrolases"/>
    <property type="match status" value="1"/>
</dbReference>
<dbReference type="InterPro" id="IPR027417">
    <property type="entry name" value="P-loop_NTPase"/>
</dbReference>
<feature type="domain" description="AAA+ ATPase" evidence="1">
    <location>
        <begin position="192"/>
        <end position="305"/>
    </location>
</feature>
<dbReference type="InterPro" id="IPR003959">
    <property type="entry name" value="ATPase_AAA_core"/>
</dbReference>
<dbReference type="Proteomes" id="UP001610335">
    <property type="component" value="Unassembled WGS sequence"/>
</dbReference>
<dbReference type="SMART" id="SM00382">
    <property type="entry name" value="AAA"/>
    <property type="match status" value="1"/>
</dbReference>
<evidence type="ECO:0000313" key="3">
    <source>
        <dbReference type="Proteomes" id="UP001610335"/>
    </source>
</evidence>
<dbReference type="EMBL" id="JBFXLS010000044">
    <property type="protein sequence ID" value="KAL2824409.1"/>
    <property type="molecule type" value="Genomic_DNA"/>
</dbReference>
<reference evidence="2 3" key="1">
    <citation type="submission" date="2024-07" db="EMBL/GenBank/DDBJ databases">
        <title>Section-level genome sequencing and comparative genomics of Aspergillus sections Usti and Cavernicolus.</title>
        <authorList>
            <consortium name="Lawrence Berkeley National Laboratory"/>
            <person name="Nybo J.L."/>
            <person name="Vesth T.C."/>
            <person name="Theobald S."/>
            <person name="Frisvad J.C."/>
            <person name="Larsen T.O."/>
            <person name="Kjaerboelling I."/>
            <person name="Rothschild-Mancinelli K."/>
            <person name="Lyhne E.K."/>
            <person name="Kogle M.E."/>
            <person name="Barry K."/>
            <person name="Clum A."/>
            <person name="Na H."/>
            <person name="Ledsgaard L."/>
            <person name="Lin J."/>
            <person name="Lipzen A."/>
            <person name="Kuo A."/>
            <person name="Riley R."/>
            <person name="Mondo S."/>
            <person name="LaButti K."/>
            <person name="Haridas S."/>
            <person name="Pangalinan J."/>
            <person name="Salamov A.A."/>
            <person name="Simmons B.A."/>
            <person name="Magnuson J.K."/>
            <person name="Chen J."/>
            <person name="Drula E."/>
            <person name="Henrissat B."/>
            <person name="Wiebenga A."/>
            <person name="Lubbers R.J."/>
            <person name="Gomes A.C."/>
            <person name="Makela M.R."/>
            <person name="Stajich J."/>
            <person name="Grigoriev I.V."/>
            <person name="Mortensen U.H."/>
            <person name="De vries R.P."/>
            <person name="Baker S.E."/>
            <person name="Andersen M.R."/>
        </authorList>
    </citation>
    <scope>NUCLEOTIDE SEQUENCE [LARGE SCALE GENOMIC DNA]</scope>
    <source>
        <strain evidence="2 3">CBS 600.67</strain>
    </source>
</reference>
<name>A0ABR4I9I3_9EURO</name>
<evidence type="ECO:0000313" key="2">
    <source>
        <dbReference type="EMBL" id="KAL2824409.1"/>
    </source>
</evidence>
<organism evidence="2 3">
    <name type="scientific">Aspergillus cavernicola</name>
    <dbReference type="NCBI Taxonomy" id="176166"/>
    <lineage>
        <taxon>Eukaryota</taxon>
        <taxon>Fungi</taxon>
        <taxon>Dikarya</taxon>
        <taxon>Ascomycota</taxon>
        <taxon>Pezizomycotina</taxon>
        <taxon>Eurotiomycetes</taxon>
        <taxon>Eurotiomycetidae</taxon>
        <taxon>Eurotiales</taxon>
        <taxon>Aspergillaceae</taxon>
        <taxon>Aspergillus</taxon>
        <taxon>Aspergillus subgen. Nidulantes</taxon>
    </lineage>
</organism>